<comment type="subcellular location">
    <subcellularLocation>
        <location evidence="1">Plastid</location>
        <location evidence="1">Chloroplast</location>
    </subcellularLocation>
</comment>
<dbReference type="Pfam" id="PF00886">
    <property type="entry name" value="Ribosomal_S16"/>
    <property type="match status" value="1"/>
</dbReference>
<dbReference type="HAMAP" id="MF_00385">
    <property type="entry name" value="Ribosomal_bS16"/>
    <property type="match status" value="1"/>
</dbReference>
<accession>A0A0K1ZEA0</accession>
<evidence type="ECO:0000256" key="6">
    <source>
        <dbReference type="ARBA" id="ARBA00023274"/>
    </source>
</evidence>
<reference evidence="8" key="1">
    <citation type="journal article" date="2015" name="Biodivers Data J">
        <title>Biodiversity assessment among two Nebraska prairies: a comparison between traditional and phylogenetic diversity indices.</title>
        <authorList>
            <person name="Aust S.K."/>
            <person name="Ahrendsen D.L."/>
            <person name="Kellar P.R."/>
        </authorList>
    </citation>
    <scope>NUCLEOTIDE SEQUENCE</scope>
</reference>
<dbReference type="InterPro" id="IPR020592">
    <property type="entry name" value="Ribosomal_bS16_CS"/>
</dbReference>
<evidence type="ECO:0000256" key="2">
    <source>
        <dbReference type="ARBA" id="ARBA00006668"/>
    </source>
</evidence>
<dbReference type="PANTHER" id="PTHR12919:SF20">
    <property type="entry name" value="SMALL RIBOSOMAL SUBUNIT PROTEIN BS16M"/>
    <property type="match status" value="1"/>
</dbReference>
<dbReference type="InterPro" id="IPR000307">
    <property type="entry name" value="Ribosomal_bS16"/>
</dbReference>
<dbReference type="GO" id="GO:0015935">
    <property type="term" value="C:small ribosomal subunit"/>
    <property type="evidence" value="ECO:0007669"/>
    <property type="project" value="TreeGrafter"/>
</dbReference>
<dbReference type="GO" id="GO:0003735">
    <property type="term" value="F:structural constituent of ribosome"/>
    <property type="evidence" value="ECO:0007669"/>
    <property type="project" value="InterPro"/>
</dbReference>
<gene>
    <name evidence="8" type="primary">rps16</name>
</gene>
<evidence type="ECO:0000256" key="3">
    <source>
        <dbReference type="ARBA" id="ARBA00022528"/>
    </source>
</evidence>
<dbReference type="AlphaFoldDB" id="A0A0K1ZEA0"/>
<geneLocation type="plastid" evidence="8"/>
<dbReference type="GO" id="GO:0005739">
    <property type="term" value="C:mitochondrion"/>
    <property type="evidence" value="ECO:0007669"/>
    <property type="project" value="GOC"/>
</dbReference>
<keyword evidence="6" id="KW-0687">Ribonucleoprotein</keyword>
<keyword evidence="3" id="KW-0150">Chloroplast</keyword>
<dbReference type="EMBL" id="KT179055">
    <property type="protein sequence ID" value="AKZ24355.1"/>
    <property type="molecule type" value="Genomic_DNA"/>
</dbReference>
<dbReference type="SUPFAM" id="SSF54565">
    <property type="entry name" value="Ribosomal protein S16"/>
    <property type="match status" value="1"/>
</dbReference>
<dbReference type="Gene3D" id="3.30.1320.10">
    <property type="match status" value="1"/>
</dbReference>
<dbReference type="NCBIfam" id="TIGR00002">
    <property type="entry name" value="S16"/>
    <property type="match status" value="1"/>
</dbReference>
<dbReference type="InterPro" id="IPR023803">
    <property type="entry name" value="Ribosomal_bS16_dom_sf"/>
</dbReference>
<evidence type="ECO:0000256" key="1">
    <source>
        <dbReference type="ARBA" id="ARBA00004229"/>
    </source>
</evidence>
<keyword evidence="4 8" id="KW-0934">Plastid</keyword>
<dbReference type="GO" id="GO:0009507">
    <property type="term" value="C:chloroplast"/>
    <property type="evidence" value="ECO:0007669"/>
    <property type="project" value="UniProtKB-SubCell"/>
</dbReference>
<sequence length="90" mass="10642">MVKLRLKRCGRKQRAVYRIVAIDARSRREGRDLQKVGFYDPIKNQTYLNVPAILDFIQKGAQPTETVYDILKRAEVFKEFGFKQTKFNFN</sequence>
<evidence type="ECO:0000313" key="8">
    <source>
        <dbReference type="EMBL" id="AKZ24355.1"/>
    </source>
</evidence>
<dbReference type="PANTHER" id="PTHR12919">
    <property type="entry name" value="30S RIBOSOMAL PROTEIN S16"/>
    <property type="match status" value="1"/>
</dbReference>
<dbReference type="FunFam" id="3.30.1320.10:FF:000003">
    <property type="entry name" value="30S ribosomal protein S16, chloroplastic"/>
    <property type="match status" value="1"/>
</dbReference>
<name>A0A0K1ZEA0_9CARY</name>
<evidence type="ECO:0000256" key="4">
    <source>
        <dbReference type="ARBA" id="ARBA00022640"/>
    </source>
</evidence>
<dbReference type="PROSITE" id="PS00732">
    <property type="entry name" value="RIBOSOMAL_S16"/>
    <property type="match status" value="1"/>
</dbReference>
<evidence type="ECO:0000256" key="7">
    <source>
        <dbReference type="ARBA" id="ARBA00035371"/>
    </source>
</evidence>
<organism evidence="8">
    <name type="scientific">Silene antirrhina</name>
    <dbReference type="NCBI Taxonomy" id="54821"/>
    <lineage>
        <taxon>Eukaryota</taxon>
        <taxon>Viridiplantae</taxon>
        <taxon>Streptophyta</taxon>
        <taxon>Embryophyta</taxon>
        <taxon>Tracheophyta</taxon>
        <taxon>Spermatophyta</taxon>
        <taxon>Magnoliopsida</taxon>
        <taxon>eudicotyledons</taxon>
        <taxon>Gunneridae</taxon>
        <taxon>Pentapetalae</taxon>
        <taxon>Caryophyllales</taxon>
        <taxon>Caryophyllaceae</taxon>
        <taxon>Sileneae</taxon>
        <taxon>Silene</taxon>
        <taxon>Silene subgen. Silene</taxon>
        <taxon>Silene sect. Sclerophyllae</taxon>
    </lineage>
</organism>
<proteinExistence type="inferred from homology"/>
<evidence type="ECO:0000256" key="5">
    <source>
        <dbReference type="ARBA" id="ARBA00022980"/>
    </source>
</evidence>
<comment type="similarity">
    <text evidence="2">Belongs to the bacterial ribosomal protein bS16 family.</text>
</comment>
<keyword evidence="5 8" id="KW-0689">Ribosomal protein</keyword>
<protein>
    <recommendedName>
        <fullName evidence="7">30S ribosomal protein S16, chloroplastic</fullName>
    </recommendedName>
</protein>
<dbReference type="GO" id="GO:0032543">
    <property type="term" value="P:mitochondrial translation"/>
    <property type="evidence" value="ECO:0007669"/>
    <property type="project" value="TreeGrafter"/>
</dbReference>